<keyword evidence="7" id="KW-0472">Membrane</keyword>
<feature type="domain" description="Cytochrome c" evidence="8">
    <location>
        <begin position="654"/>
        <end position="746"/>
    </location>
</feature>
<sequence>MPSRDFKPPEERTSPVTFFVLGLIMVAFTFWTVWDETFTRRPWKAIQKQFNAYEQGLAEKHLAEARQKSSSKLAEFDKRIAELAKNLASDAELSRLNQELDRQKIDTFEKVQDFGFAKAIYDQAFFEYQEGIRQGHDTTRERRHVEASRKELERLQPIAGKAEAALAEVEAKIAAKRKTLTDLERERRDAGRDVADLERRLAGIRSRTYDVRQAVYREYDRNNFNEPTMRVDRCQTCHLAIDRAGFEKAPQPFRSHPRPDLFLNKHDPATVGCTSCHGGQGAAITSIKKAHGYVEFWEDPLLKGPEAQTKCRTCHAQVFNIPGAPHISRGISLVRELGCFGCHTIPGTQDLRKAGPDLTRIQEKVQPGWLAPWIKRPRDYNPRTKMPFFSVSEQEALDLATFIWGAGQRKAAAEKPEGLDSPALIQQGKELFESVGCLACHIRNEEDRKLGDPIKEVDGRPLVYRNRDFGPALGRIGQKVQPDWLIRWLKNPKSYWHETSMPSLRLADAEAKAIAAHLLSLAPADPKAASAKLGDQAAYERGKRLVAARGCFGCHAIPGTENLSKIGPDLSAFARKRNFELSFGNVVDIPKNWEAWTFAKLKNPKIYQTEREELLMPNFDLSDAETASIRTLLRSMVPRSSPPFALATMDERGKRIEAGRKMIEKYNCSGCHVVENWGGDLLRRYKDPVQGPPLLNGEGAKVQPDWFFKFLRNVVILRPWIKVRMPSFQMPEEDAAALVDYFAALDEKLRPYVHFDRTAVPAAAAAAGKDIFQKAECLSCHGEWPPPQGQEPPTAPNLRFAKERLRPDWIVDWIRNPNRLQPGTKMPSFFPNAGIKVAILKGTQGAKEGDLWTYTLDAAADVELQENQVVSLNIGGRTHVAKVKGVDGRKVTLTGLDDLGRTIGRAELENHGDPIDPAILGGDAYKQIEALRDYLMIEESFTPPARGGGARPAAPRAQTPPARPRG</sequence>
<dbReference type="Pfam" id="PF13442">
    <property type="entry name" value="Cytochrome_CBB3"/>
    <property type="match status" value="1"/>
</dbReference>
<gene>
    <name evidence="9" type="ORF">HY618_03025</name>
</gene>
<feature type="compositionally biased region" description="Low complexity" evidence="6">
    <location>
        <begin position="951"/>
        <end position="960"/>
    </location>
</feature>
<dbReference type="AlphaFoldDB" id="A0A933E7H0"/>
<evidence type="ECO:0000256" key="7">
    <source>
        <dbReference type="SAM" id="Phobius"/>
    </source>
</evidence>
<dbReference type="Gene3D" id="1.10.760.10">
    <property type="entry name" value="Cytochrome c-like domain"/>
    <property type="match status" value="5"/>
</dbReference>
<feature type="domain" description="Cytochrome c" evidence="8">
    <location>
        <begin position="763"/>
        <end position="859"/>
    </location>
</feature>
<feature type="domain" description="Cytochrome c" evidence="8">
    <location>
        <begin position="537"/>
        <end position="637"/>
    </location>
</feature>
<protein>
    <submittedName>
        <fullName evidence="9">C-type cytochrome</fullName>
    </submittedName>
</protein>
<dbReference type="SUPFAM" id="SSF46626">
    <property type="entry name" value="Cytochrome c"/>
    <property type="match status" value="5"/>
</dbReference>
<evidence type="ECO:0000259" key="8">
    <source>
        <dbReference type="PROSITE" id="PS51007"/>
    </source>
</evidence>
<dbReference type="PROSITE" id="PS51007">
    <property type="entry name" value="CYTC"/>
    <property type="match status" value="5"/>
</dbReference>
<evidence type="ECO:0000256" key="2">
    <source>
        <dbReference type="ARBA" id="ARBA00022723"/>
    </source>
</evidence>
<feature type="domain" description="Cytochrome c" evidence="8">
    <location>
        <begin position="325"/>
        <end position="407"/>
    </location>
</feature>
<feature type="domain" description="Cytochrome c" evidence="8">
    <location>
        <begin position="423"/>
        <end position="522"/>
    </location>
</feature>
<accession>A0A933E7H0</accession>
<evidence type="ECO:0000313" key="10">
    <source>
        <dbReference type="Proteomes" id="UP000752292"/>
    </source>
</evidence>
<feature type="region of interest" description="Disordered" evidence="6">
    <location>
        <begin position="941"/>
        <end position="966"/>
    </location>
</feature>
<evidence type="ECO:0000313" key="9">
    <source>
        <dbReference type="EMBL" id="MBI4251407.1"/>
    </source>
</evidence>
<comment type="caution">
    <text evidence="9">The sequence shown here is derived from an EMBL/GenBank/DDBJ whole genome shotgun (WGS) entry which is preliminary data.</text>
</comment>
<keyword evidence="7" id="KW-0812">Transmembrane</keyword>
<keyword evidence="2 4" id="KW-0479">Metal-binding</keyword>
<keyword evidence="3 4" id="KW-0408">Iron</keyword>
<evidence type="ECO:0000256" key="3">
    <source>
        <dbReference type="ARBA" id="ARBA00023004"/>
    </source>
</evidence>
<keyword evidence="1 4" id="KW-0349">Heme</keyword>
<reference evidence="9" key="1">
    <citation type="submission" date="2020-07" db="EMBL/GenBank/DDBJ databases">
        <title>Huge and variable diversity of episymbiotic CPR bacteria and DPANN archaea in groundwater ecosystems.</title>
        <authorList>
            <person name="He C.Y."/>
            <person name="Keren R."/>
            <person name="Whittaker M."/>
            <person name="Farag I.F."/>
            <person name="Doudna J."/>
            <person name="Cate J.H.D."/>
            <person name="Banfield J.F."/>
        </authorList>
    </citation>
    <scope>NUCLEOTIDE SEQUENCE</scope>
    <source>
        <strain evidence="9">NC_groundwater_1370_Ag_S-0.2um_69_93</strain>
    </source>
</reference>
<dbReference type="GO" id="GO:0046872">
    <property type="term" value="F:metal ion binding"/>
    <property type="evidence" value="ECO:0007669"/>
    <property type="project" value="UniProtKB-KW"/>
</dbReference>
<proteinExistence type="predicted"/>
<name>A0A933E7H0_UNCTE</name>
<dbReference type="InterPro" id="IPR009056">
    <property type="entry name" value="Cyt_c-like_dom"/>
</dbReference>
<dbReference type="InterPro" id="IPR036909">
    <property type="entry name" value="Cyt_c-like_dom_sf"/>
</dbReference>
<organism evidence="9 10">
    <name type="scientific">Tectimicrobiota bacterium</name>
    <dbReference type="NCBI Taxonomy" id="2528274"/>
    <lineage>
        <taxon>Bacteria</taxon>
        <taxon>Pseudomonadati</taxon>
        <taxon>Nitrospinota/Tectimicrobiota group</taxon>
        <taxon>Candidatus Tectimicrobiota</taxon>
    </lineage>
</organism>
<dbReference type="InterPro" id="IPR036280">
    <property type="entry name" value="Multihaem_cyt_sf"/>
</dbReference>
<dbReference type="Pfam" id="PF00034">
    <property type="entry name" value="Cytochrom_C"/>
    <property type="match status" value="1"/>
</dbReference>
<dbReference type="EMBL" id="JACQRX010000136">
    <property type="protein sequence ID" value="MBI4251407.1"/>
    <property type="molecule type" value="Genomic_DNA"/>
</dbReference>
<dbReference type="GO" id="GO:0009055">
    <property type="term" value="F:electron transfer activity"/>
    <property type="evidence" value="ECO:0007669"/>
    <property type="project" value="InterPro"/>
</dbReference>
<evidence type="ECO:0000256" key="1">
    <source>
        <dbReference type="ARBA" id="ARBA00022617"/>
    </source>
</evidence>
<dbReference type="GO" id="GO:0020037">
    <property type="term" value="F:heme binding"/>
    <property type="evidence" value="ECO:0007669"/>
    <property type="project" value="InterPro"/>
</dbReference>
<evidence type="ECO:0000256" key="5">
    <source>
        <dbReference type="SAM" id="Coils"/>
    </source>
</evidence>
<feature type="transmembrane region" description="Helical" evidence="7">
    <location>
        <begin position="16"/>
        <end position="34"/>
    </location>
</feature>
<dbReference type="Proteomes" id="UP000752292">
    <property type="component" value="Unassembled WGS sequence"/>
</dbReference>
<keyword evidence="7" id="KW-1133">Transmembrane helix</keyword>
<evidence type="ECO:0000256" key="4">
    <source>
        <dbReference type="PROSITE-ProRule" id="PRU00433"/>
    </source>
</evidence>
<keyword evidence="5" id="KW-0175">Coiled coil</keyword>
<evidence type="ECO:0000256" key="6">
    <source>
        <dbReference type="SAM" id="MobiDB-lite"/>
    </source>
</evidence>
<feature type="coiled-coil region" evidence="5">
    <location>
        <begin position="159"/>
        <end position="200"/>
    </location>
</feature>
<dbReference type="PANTHER" id="PTHR33546">
    <property type="entry name" value="LARGE, MULTIFUNCTIONAL SECRETED PROTEIN-RELATED"/>
    <property type="match status" value="1"/>
</dbReference>
<dbReference type="SUPFAM" id="SSF48695">
    <property type="entry name" value="Multiheme cytochromes"/>
    <property type="match status" value="1"/>
</dbReference>
<dbReference type="PANTHER" id="PTHR33546:SF1">
    <property type="entry name" value="LARGE, MULTIFUNCTIONAL SECRETED PROTEIN"/>
    <property type="match status" value="1"/>
</dbReference>